<dbReference type="GO" id="GO:2001135">
    <property type="term" value="P:regulation of endocytic recycling"/>
    <property type="evidence" value="ECO:0007669"/>
    <property type="project" value="TreeGrafter"/>
</dbReference>
<dbReference type="GO" id="GO:0045334">
    <property type="term" value="C:clathrin-coated endocytic vesicle"/>
    <property type="evidence" value="ECO:0007669"/>
    <property type="project" value="TreeGrafter"/>
</dbReference>
<dbReference type="GO" id="GO:0046856">
    <property type="term" value="P:phosphatidylinositol dephosphorylation"/>
    <property type="evidence" value="ECO:0007669"/>
    <property type="project" value="TreeGrafter"/>
</dbReference>
<comment type="caution">
    <text evidence="3">The sequence shown here is derived from an EMBL/GenBank/DDBJ whole genome shotgun (WGS) entry which is preliminary data.</text>
</comment>
<dbReference type="InterPro" id="IPR022158">
    <property type="entry name" value="Inositol_phosphatase"/>
</dbReference>
<protein>
    <recommendedName>
        <fullName evidence="2">HSac2 domain-containing protein</fullName>
    </recommendedName>
</protein>
<dbReference type="PANTHER" id="PTHR45662:SF8">
    <property type="entry name" value="PHOSPHATIDYLINOSITIDE PHOSPHATASE SAC2"/>
    <property type="match status" value="1"/>
</dbReference>
<feature type="region of interest" description="Disordered" evidence="1">
    <location>
        <begin position="403"/>
        <end position="422"/>
    </location>
</feature>
<sequence length="540" mass="59483">MKDGMNSANRYYMNRFKDAYRQATIDHLLGNPVTEDLIHLEVPSDEEESSMTPEHVKHVIDDCKKLLVPDAETILGAWGLIDADPSTGDPDQTDMDIILVLTRDSYYVAQYDEETDRILHYERVSLIDLEKIEMGPFTCQGMFKQSRPHQCVRFNYLVDGQSGFLQMFRSMNIRFFNNMAITIKSEEEMIESIKAIGETFEVACQMIGSDVQLVTGKLEKKRSRGRSQLANFLNPLASLTKTSPDTLKTAGTRAFSNVTSGLAKLNPMSSLRLKRPTSVTGHQPMSQFYLQKPTVCVQSGNDIIIPMGGNETHLASCGVVASSLIPPLSPPRYPSPPVARCHSDSSIPQSTATMRCLISGMSSNRSPTPEILVSETGDNAHKQVVTPTFGGLSPTLLMQRVRKISHSSDEVDSREERDGGVLRASSATDLQLHFPSSHSEGHIGASAIQSDGVNARSDISSNLVSPLSALNKEAVLAPFSVLARGVQSLAPGAGRLARGMQSIGVNLDPRRLRVQRQKQLEEDPIMKERKLKCKTKIIQL</sequence>
<evidence type="ECO:0000259" key="2">
    <source>
        <dbReference type="PROSITE" id="PS51791"/>
    </source>
</evidence>
<keyword evidence="4" id="KW-1185">Reference proteome</keyword>
<proteinExistence type="predicted"/>
<dbReference type="AlphaFoldDB" id="A0AAW0WBT2"/>
<name>A0AAW0WBT2_CHEQU</name>
<feature type="compositionally biased region" description="Basic and acidic residues" evidence="1">
    <location>
        <begin position="406"/>
        <end position="420"/>
    </location>
</feature>
<evidence type="ECO:0000256" key="1">
    <source>
        <dbReference type="SAM" id="MobiDB-lite"/>
    </source>
</evidence>
<reference evidence="3 4" key="1">
    <citation type="journal article" date="2024" name="BMC Genomics">
        <title>Genome assembly of redclaw crayfish (Cherax quadricarinatus) provides insights into its immune adaptation and hypoxia tolerance.</title>
        <authorList>
            <person name="Liu Z."/>
            <person name="Zheng J."/>
            <person name="Li H."/>
            <person name="Fang K."/>
            <person name="Wang S."/>
            <person name="He J."/>
            <person name="Zhou D."/>
            <person name="Weng S."/>
            <person name="Chi M."/>
            <person name="Gu Z."/>
            <person name="He J."/>
            <person name="Li F."/>
            <person name="Wang M."/>
        </authorList>
    </citation>
    <scope>NUCLEOTIDE SEQUENCE [LARGE SCALE GENOMIC DNA]</scope>
    <source>
        <strain evidence="3">ZL_2023a</strain>
    </source>
</reference>
<dbReference type="PANTHER" id="PTHR45662">
    <property type="entry name" value="PHOSPHATIDYLINOSITIDE PHOSPHATASE SAC1"/>
    <property type="match status" value="1"/>
</dbReference>
<dbReference type="GO" id="GO:0005769">
    <property type="term" value="C:early endosome"/>
    <property type="evidence" value="ECO:0007669"/>
    <property type="project" value="TreeGrafter"/>
</dbReference>
<evidence type="ECO:0000313" key="4">
    <source>
        <dbReference type="Proteomes" id="UP001445076"/>
    </source>
</evidence>
<accession>A0AAW0WBT2</accession>
<evidence type="ECO:0000313" key="3">
    <source>
        <dbReference type="EMBL" id="KAK8729330.1"/>
    </source>
</evidence>
<dbReference type="EMBL" id="JARKIK010000068">
    <property type="protein sequence ID" value="KAK8729330.1"/>
    <property type="molecule type" value="Genomic_DNA"/>
</dbReference>
<dbReference type="InterPro" id="IPR034753">
    <property type="entry name" value="hSac2"/>
</dbReference>
<dbReference type="Pfam" id="PF12456">
    <property type="entry name" value="hSac2"/>
    <property type="match status" value="1"/>
</dbReference>
<gene>
    <name evidence="3" type="ORF">OTU49_008768</name>
</gene>
<feature type="domain" description="HSac2" evidence="2">
    <location>
        <begin position="50"/>
        <end position="233"/>
    </location>
</feature>
<dbReference type="PROSITE" id="PS51791">
    <property type="entry name" value="HSAC2"/>
    <property type="match status" value="1"/>
</dbReference>
<dbReference type="GO" id="GO:0043812">
    <property type="term" value="F:phosphatidylinositol-4-phosphate phosphatase activity"/>
    <property type="evidence" value="ECO:0007669"/>
    <property type="project" value="TreeGrafter"/>
</dbReference>
<organism evidence="3 4">
    <name type="scientific">Cherax quadricarinatus</name>
    <name type="common">Australian red claw crayfish</name>
    <dbReference type="NCBI Taxonomy" id="27406"/>
    <lineage>
        <taxon>Eukaryota</taxon>
        <taxon>Metazoa</taxon>
        <taxon>Ecdysozoa</taxon>
        <taxon>Arthropoda</taxon>
        <taxon>Crustacea</taxon>
        <taxon>Multicrustacea</taxon>
        <taxon>Malacostraca</taxon>
        <taxon>Eumalacostraca</taxon>
        <taxon>Eucarida</taxon>
        <taxon>Decapoda</taxon>
        <taxon>Pleocyemata</taxon>
        <taxon>Astacidea</taxon>
        <taxon>Parastacoidea</taxon>
        <taxon>Parastacidae</taxon>
        <taxon>Cherax</taxon>
    </lineage>
</organism>
<dbReference type="Proteomes" id="UP001445076">
    <property type="component" value="Unassembled WGS sequence"/>
</dbReference>